<protein>
    <submittedName>
        <fullName evidence="1">Phage-associated protein</fullName>
    </submittedName>
</protein>
<evidence type="ECO:0000313" key="1">
    <source>
        <dbReference type="EMBL" id="TCE88899.1"/>
    </source>
</evidence>
<accession>A0A4R0TVA4</accession>
<dbReference type="Proteomes" id="UP000291814">
    <property type="component" value="Unassembled WGS sequence"/>
</dbReference>
<proteinExistence type="predicted"/>
<dbReference type="Gene3D" id="3.40.50.300">
    <property type="entry name" value="P-loop containing nucleotide triphosphate hydrolases"/>
    <property type="match status" value="1"/>
</dbReference>
<organism evidence="1 2">
    <name type="scientific">Bifidobacterium longum subsp. longum</name>
    <dbReference type="NCBI Taxonomy" id="1679"/>
    <lineage>
        <taxon>Bacteria</taxon>
        <taxon>Bacillati</taxon>
        <taxon>Actinomycetota</taxon>
        <taxon>Actinomycetes</taxon>
        <taxon>Bifidobacteriales</taxon>
        <taxon>Bifidobacteriaceae</taxon>
        <taxon>Bifidobacterium</taxon>
    </lineage>
</organism>
<comment type="caution">
    <text evidence="1">The sequence shown here is derived from an EMBL/GenBank/DDBJ whole genome shotgun (WGS) entry which is preliminary data.</text>
</comment>
<sequence>MRNTWIRRISAIRKDGVESAINLTCGLNCVIGASNTGKTRIAKTVEFVCGGKETPFTDKTAYEVAQVTFITNDSEVSLSRSIHVQNTIHVESSNPAVASGSYSVSSRSGKSINTVLLALLGIEPTRRIATNETYHTVAFTWNAPMSI</sequence>
<name>A0A4R0TVA4_BIFLL</name>
<evidence type="ECO:0000313" key="2">
    <source>
        <dbReference type="Proteomes" id="UP000291814"/>
    </source>
</evidence>
<reference evidence="1 2" key="1">
    <citation type="journal article" date="2018" name="Sci. Rep.">
        <title>Genomic diversity and distribution of Bifidobacterium longum subsp. longum across the human lifespan.</title>
        <authorList>
            <person name="Odamaki T."/>
            <person name="Bottacini F."/>
            <person name="Kato K."/>
            <person name="Mitsuyama E."/>
            <person name="Yoshida K."/>
            <person name="Horigome A."/>
            <person name="Xiao J.Z."/>
            <person name="van Sinderen D."/>
        </authorList>
    </citation>
    <scope>NUCLEOTIDE SEQUENCE [LARGE SCALE GENOMIC DNA]</scope>
    <source>
        <strain evidence="1 2">MCC10070</strain>
    </source>
</reference>
<dbReference type="InterPro" id="IPR027417">
    <property type="entry name" value="P-loop_NTPase"/>
</dbReference>
<dbReference type="AlphaFoldDB" id="A0A4R0TVA4"/>
<dbReference type="EMBL" id="SHRR01000001">
    <property type="protein sequence ID" value="TCE88899.1"/>
    <property type="molecule type" value="Genomic_DNA"/>
</dbReference>
<gene>
    <name evidence="1" type="ORF">MCC10070_0001</name>
</gene>